<dbReference type="InterPro" id="IPR023346">
    <property type="entry name" value="Lysozyme-like_dom_sf"/>
</dbReference>
<dbReference type="Proteomes" id="UP000198788">
    <property type="component" value="Unassembled WGS sequence"/>
</dbReference>
<evidence type="ECO:0000256" key="1">
    <source>
        <dbReference type="ARBA" id="ARBA00007734"/>
    </source>
</evidence>
<comment type="similarity">
    <text evidence="1">Belongs to the transglycosylase Slt family.</text>
</comment>
<gene>
    <name evidence="5" type="ORF">SAMN05192570_2398</name>
</gene>
<dbReference type="SUPFAM" id="SSF48435">
    <property type="entry name" value="Bacterial muramidases"/>
    <property type="match status" value="1"/>
</dbReference>
<feature type="domain" description="Transglycosylase SLT" evidence="4">
    <location>
        <begin position="331"/>
        <end position="438"/>
    </location>
</feature>
<organism evidence="5 6">
    <name type="scientific">Brevundimonas viscosa</name>
    <dbReference type="NCBI Taxonomy" id="871741"/>
    <lineage>
        <taxon>Bacteria</taxon>
        <taxon>Pseudomonadati</taxon>
        <taxon>Pseudomonadota</taxon>
        <taxon>Alphaproteobacteria</taxon>
        <taxon>Caulobacterales</taxon>
        <taxon>Caulobacteraceae</taxon>
        <taxon>Brevundimonas</taxon>
    </lineage>
</organism>
<dbReference type="Gene3D" id="1.10.530.10">
    <property type="match status" value="1"/>
</dbReference>
<accession>A0A1I6SGL7</accession>
<dbReference type="PANTHER" id="PTHR37423">
    <property type="entry name" value="SOLUBLE LYTIC MUREIN TRANSGLYCOSYLASE-RELATED"/>
    <property type="match status" value="1"/>
</dbReference>
<dbReference type="EMBL" id="FOZV01000005">
    <property type="protein sequence ID" value="SFS76102.1"/>
    <property type="molecule type" value="Genomic_DNA"/>
</dbReference>
<evidence type="ECO:0000313" key="5">
    <source>
        <dbReference type="EMBL" id="SFS76102.1"/>
    </source>
</evidence>
<dbReference type="AlphaFoldDB" id="A0A1I6SGL7"/>
<keyword evidence="3" id="KW-0732">Signal</keyword>
<dbReference type="InterPro" id="IPR008258">
    <property type="entry name" value="Transglycosylase_SLT_dom_1"/>
</dbReference>
<protein>
    <submittedName>
        <fullName evidence="5">Soluble lytic murein transglycosylase</fullName>
    </submittedName>
</protein>
<dbReference type="GO" id="GO:0042597">
    <property type="term" value="C:periplasmic space"/>
    <property type="evidence" value="ECO:0007669"/>
    <property type="project" value="InterPro"/>
</dbReference>
<dbReference type="CDD" id="cd13401">
    <property type="entry name" value="Slt70-like"/>
    <property type="match status" value="1"/>
</dbReference>
<dbReference type="GO" id="GO:0004553">
    <property type="term" value="F:hydrolase activity, hydrolyzing O-glycosyl compounds"/>
    <property type="evidence" value="ECO:0007669"/>
    <property type="project" value="InterPro"/>
</dbReference>
<dbReference type="Gene3D" id="1.25.20.10">
    <property type="entry name" value="Bacterial muramidases"/>
    <property type="match status" value="2"/>
</dbReference>
<name>A0A1I6SGL7_9CAUL</name>
<dbReference type="InterPro" id="IPR008939">
    <property type="entry name" value="Lytic_TGlycosylase_superhlx_U"/>
</dbReference>
<evidence type="ECO:0000259" key="4">
    <source>
        <dbReference type="Pfam" id="PF01464"/>
    </source>
</evidence>
<dbReference type="STRING" id="871741.SAMN05192570_2398"/>
<dbReference type="Pfam" id="PF01464">
    <property type="entry name" value="SLT"/>
    <property type="match status" value="1"/>
</dbReference>
<evidence type="ECO:0000256" key="2">
    <source>
        <dbReference type="ARBA" id="ARBA00009387"/>
    </source>
</evidence>
<reference evidence="6" key="1">
    <citation type="submission" date="2016-10" db="EMBL/GenBank/DDBJ databases">
        <authorList>
            <person name="Varghese N."/>
            <person name="Submissions S."/>
        </authorList>
    </citation>
    <scope>NUCLEOTIDE SEQUENCE [LARGE SCALE GENOMIC DNA]</scope>
    <source>
        <strain evidence="6">CGMCC 1.10683</strain>
    </source>
</reference>
<evidence type="ECO:0000313" key="6">
    <source>
        <dbReference type="Proteomes" id="UP000198788"/>
    </source>
</evidence>
<comment type="similarity">
    <text evidence="2">Belongs to the virb1 family.</text>
</comment>
<dbReference type="PANTHER" id="PTHR37423:SF2">
    <property type="entry name" value="MEMBRANE-BOUND LYTIC MUREIN TRANSGLYCOSYLASE C"/>
    <property type="match status" value="1"/>
</dbReference>
<evidence type="ECO:0000256" key="3">
    <source>
        <dbReference type="ARBA" id="ARBA00022729"/>
    </source>
</evidence>
<sequence length="519" mass="56487">MSALSPADRLSYTTAFDALRRGDLEAARASARQAQDRILLGQVEFERLFHPNYTATYEELAAWLEEYADLPPADRAYSLALRRRPDGAPEPRRPARFFGRSWAGVAAAGGNVEGDPTRAARVALNRDDLAGAVTLGEQIGDWWTVGLAQYRQGEFARAAAAFERVLEDPTEDGWVRAGAAFWAARSAGRSSQQDRVRPLLRRAAAWPASFYGQIALAQLGEEPEIENLGPRPYAATLQRAAYTPTEPVGVEAADLHAFVQSNPEARRTVAYYEVGRREDARDALRTGFRSALDNRARELWAALGRALGPRVTGSDQEARRIDADRYPQPVIEPEGGFTVERSLVYAIARKETDFNARARSSVGAYGLMQVMPTTAAELSGDRGFVSDPERLYDPNVNARLGQAYIQRVLSMPAIDGDLLRAAASYNAGPGPMVAAVRKLGQDADPLLLIETIDVPQARDYVEKVVAAYWVYQRMNGRPLNTLAALAAGATRVPLSLDYVVPPPAPAQPVEVAALPATGG</sequence>
<keyword evidence="6" id="KW-1185">Reference proteome</keyword>
<dbReference type="SUPFAM" id="SSF53955">
    <property type="entry name" value="Lysozyme-like"/>
    <property type="match status" value="1"/>
</dbReference>
<proteinExistence type="inferred from homology"/>